<evidence type="ECO:0000259" key="16">
    <source>
        <dbReference type="Pfam" id="PF01502"/>
    </source>
</evidence>
<dbReference type="EMBL" id="CP002048">
    <property type="protein sequence ID" value="ADI01401.1"/>
    <property type="molecule type" value="Genomic_DNA"/>
</dbReference>
<comment type="subcellular location">
    <subcellularLocation>
        <location evidence="3 15">Cytoplasm</location>
    </subcellularLocation>
</comment>
<evidence type="ECO:0000256" key="8">
    <source>
        <dbReference type="ARBA" id="ARBA00022490"/>
    </source>
</evidence>
<gene>
    <name evidence="15" type="primary">hisI</name>
    <name evidence="15" type="synonym">hisIE</name>
    <name evidence="17" type="ordered locus">Slip_0617</name>
</gene>
<reference evidence="18" key="1">
    <citation type="journal article" date="2010" name="Stand. Genomic Sci.">
        <title>Complete genome sequence of Syntrophothermus lipocalidus type strain (TGB-C1T).</title>
        <authorList>
            <consortium name="US DOE Joint Genome Institute (JGI-PGF)"/>
            <person name="Djao O."/>
            <person name="Zhang X."/>
            <person name="Lucas S."/>
            <person name="Lapidus A."/>
            <person name="Glavina Del Rio T."/>
            <person name="Nolan M."/>
            <person name="Tice H."/>
            <person name="Cheng J."/>
            <person name="Han C."/>
            <person name="Tapia R."/>
            <person name="Goodwin L."/>
            <person name="Pitluck S."/>
            <person name="Liolios K."/>
            <person name="Ivanova N."/>
            <person name="Mavromatis K."/>
            <person name="Mikhailova N."/>
            <person name="Ovchinnikova G."/>
            <person name="Pati A."/>
            <person name="Brambilla E."/>
            <person name="Chen A."/>
            <person name="Palaniappan K."/>
            <person name="Land M."/>
            <person name="Hauser L."/>
            <person name="Chang Y."/>
            <person name="Jeffries C."/>
            <person name="Rohde M."/>
            <person name="Sikorski J."/>
            <person name="Spring S."/>
            <person name="Goker M."/>
            <person name="Detter J."/>
            <person name="Woyke T."/>
            <person name="Bristow J."/>
            <person name="Eisen J."/>
            <person name="Markowitz V."/>
            <person name="Hugenholtz P."/>
            <person name="Kyrpides N."/>
            <person name="Klenk H."/>
        </authorList>
    </citation>
    <scope>NUCLEOTIDE SEQUENCE [LARGE SCALE GENOMIC DNA]</scope>
    <source>
        <strain evidence="18">DSM 12680 / TGB-C1</strain>
    </source>
</reference>
<dbReference type="NCBIfam" id="NF002747">
    <property type="entry name" value="PRK02759.1"/>
    <property type="match status" value="1"/>
</dbReference>
<comment type="similarity">
    <text evidence="6 15">In the C-terminal section; belongs to the PRA-PH family.</text>
</comment>
<dbReference type="InterPro" id="IPR002496">
    <property type="entry name" value="PRib_AMP_CycHydrolase_dom"/>
</dbReference>
<dbReference type="NCBIfam" id="TIGR03188">
    <property type="entry name" value="histidine_hisI"/>
    <property type="match status" value="1"/>
</dbReference>
<evidence type="ECO:0000256" key="3">
    <source>
        <dbReference type="ARBA" id="ARBA00004496"/>
    </source>
</evidence>
<dbReference type="Proteomes" id="UP000000378">
    <property type="component" value="Chromosome"/>
</dbReference>
<dbReference type="NCBIfam" id="NF000768">
    <property type="entry name" value="PRK00051.1"/>
    <property type="match status" value="1"/>
</dbReference>
<evidence type="ECO:0000256" key="11">
    <source>
        <dbReference type="ARBA" id="ARBA00022801"/>
    </source>
</evidence>
<dbReference type="KEGG" id="slp:Slip_0617"/>
<comment type="similarity">
    <text evidence="7 15">In the N-terminal section; belongs to the PRA-CH family.</text>
</comment>
<evidence type="ECO:0000256" key="6">
    <source>
        <dbReference type="ARBA" id="ARBA00007731"/>
    </source>
</evidence>
<dbReference type="GO" id="GO:0000105">
    <property type="term" value="P:L-histidine biosynthetic process"/>
    <property type="evidence" value="ECO:0007669"/>
    <property type="project" value="UniProtKB-UniRule"/>
</dbReference>
<evidence type="ECO:0000256" key="12">
    <source>
        <dbReference type="ARBA" id="ARBA00022840"/>
    </source>
</evidence>
<dbReference type="InterPro" id="IPR026660">
    <property type="entry name" value="PRA-CH"/>
</dbReference>
<keyword evidence="9 15" id="KW-0028">Amino-acid biosynthesis</keyword>
<dbReference type="UniPathway" id="UPA00031">
    <property type="reaction ID" value="UER00007"/>
</dbReference>
<dbReference type="FunFam" id="1.10.287.1080:FF:000002">
    <property type="entry name" value="Histidine biosynthesis bifunctional protein HisIE"/>
    <property type="match status" value="1"/>
</dbReference>
<keyword evidence="18" id="KW-1185">Reference proteome</keyword>
<keyword evidence="8 15" id="KW-0963">Cytoplasm</keyword>
<keyword evidence="11 15" id="KW-0378">Hydrolase</keyword>
<dbReference type="PANTHER" id="PTHR42945">
    <property type="entry name" value="HISTIDINE BIOSYNTHESIS BIFUNCTIONAL PROTEIN"/>
    <property type="match status" value="1"/>
</dbReference>
<dbReference type="Pfam" id="PF01503">
    <property type="entry name" value="PRA-PH"/>
    <property type="match status" value="1"/>
</dbReference>
<evidence type="ECO:0000313" key="17">
    <source>
        <dbReference type="EMBL" id="ADI01401.1"/>
    </source>
</evidence>
<dbReference type="InterPro" id="IPR038019">
    <property type="entry name" value="PRib_AMP_CycHydrolase_sf"/>
</dbReference>
<evidence type="ECO:0000256" key="1">
    <source>
        <dbReference type="ARBA" id="ARBA00000024"/>
    </source>
</evidence>
<dbReference type="SUPFAM" id="SSF141734">
    <property type="entry name" value="HisI-like"/>
    <property type="match status" value="1"/>
</dbReference>
<evidence type="ECO:0000256" key="7">
    <source>
        <dbReference type="ARBA" id="ARBA00008299"/>
    </source>
</evidence>
<dbReference type="InterPro" id="IPR008179">
    <property type="entry name" value="HisE"/>
</dbReference>
<dbReference type="STRING" id="643648.Slip_0617"/>
<dbReference type="OrthoDB" id="9795769at2"/>
<feature type="region of interest" description="Phosphoribosyl-ATP pyrophosphohydrolase" evidence="15">
    <location>
        <begin position="133"/>
        <end position="220"/>
    </location>
</feature>
<feature type="domain" description="Phosphoribosyl-AMP cyclohydrolase" evidence="16">
    <location>
        <begin position="31"/>
        <end position="104"/>
    </location>
</feature>
<evidence type="ECO:0000256" key="5">
    <source>
        <dbReference type="ARBA" id="ARBA00005204"/>
    </source>
</evidence>
<dbReference type="AlphaFoldDB" id="D7CL16"/>
<dbReference type="eggNOG" id="COG0140">
    <property type="taxonomic scope" value="Bacteria"/>
</dbReference>
<evidence type="ECO:0000256" key="9">
    <source>
        <dbReference type="ARBA" id="ARBA00022605"/>
    </source>
</evidence>
<dbReference type="EC" id="3.6.1.31" evidence="15"/>
<comment type="pathway">
    <text evidence="4 15">Amino-acid biosynthesis; L-histidine biosynthesis; L-histidine from 5-phospho-alpha-D-ribose 1-diphosphate: step 3/9.</text>
</comment>
<dbReference type="FunFam" id="3.10.20.810:FF:000001">
    <property type="entry name" value="Histidine biosynthesis bifunctional protein HisIE"/>
    <property type="match status" value="1"/>
</dbReference>
<evidence type="ECO:0000256" key="4">
    <source>
        <dbReference type="ARBA" id="ARBA00005169"/>
    </source>
</evidence>
<dbReference type="EC" id="3.5.4.19" evidence="15"/>
<evidence type="ECO:0000313" key="18">
    <source>
        <dbReference type="Proteomes" id="UP000000378"/>
    </source>
</evidence>
<keyword evidence="14 15" id="KW-0511">Multifunctional enzyme</keyword>
<dbReference type="GO" id="GO:0004635">
    <property type="term" value="F:phosphoribosyl-AMP cyclohydrolase activity"/>
    <property type="evidence" value="ECO:0007669"/>
    <property type="project" value="UniProtKB-UniRule"/>
</dbReference>
<comment type="catalytic activity">
    <reaction evidence="2 15">
        <text>1-(5-phospho-beta-D-ribosyl)-ATP + H2O = 1-(5-phospho-beta-D-ribosyl)-5'-AMP + diphosphate + H(+)</text>
        <dbReference type="Rhea" id="RHEA:22828"/>
        <dbReference type="ChEBI" id="CHEBI:15377"/>
        <dbReference type="ChEBI" id="CHEBI:15378"/>
        <dbReference type="ChEBI" id="CHEBI:33019"/>
        <dbReference type="ChEBI" id="CHEBI:59457"/>
        <dbReference type="ChEBI" id="CHEBI:73183"/>
        <dbReference type="EC" id="3.6.1.31"/>
    </reaction>
</comment>
<dbReference type="GO" id="GO:0005524">
    <property type="term" value="F:ATP binding"/>
    <property type="evidence" value="ECO:0007669"/>
    <property type="project" value="UniProtKB-KW"/>
</dbReference>
<dbReference type="CDD" id="cd11534">
    <property type="entry name" value="NTP-PPase_HisIE_like"/>
    <property type="match status" value="1"/>
</dbReference>
<dbReference type="GO" id="GO:0004636">
    <property type="term" value="F:phosphoribosyl-ATP diphosphatase activity"/>
    <property type="evidence" value="ECO:0007669"/>
    <property type="project" value="UniProtKB-UniRule"/>
</dbReference>
<dbReference type="eggNOG" id="COG0139">
    <property type="taxonomic scope" value="Bacteria"/>
</dbReference>
<evidence type="ECO:0000256" key="14">
    <source>
        <dbReference type="ARBA" id="ARBA00023268"/>
    </source>
</evidence>
<accession>D7CL16</accession>
<dbReference type="HAMAP" id="MF_01021">
    <property type="entry name" value="HisI"/>
    <property type="match status" value="1"/>
</dbReference>
<dbReference type="Pfam" id="PF01502">
    <property type="entry name" value="PRA-CH"/>
    <property type="match status" value="1"/>
</dbReference>
<evidence type="ECO:0000256" key="10">
    <source>
        <dbReference type="ARBA" id="ARBA00022741"/>
    </source>
</evidence>
<dbReference type="PANTHER" id="PTHR42945:SF1">
    <property type="entry name" value="HISTIDINE BIOSYNTHESIS BIFUNCTIONAL PROTEIN HIS7"/>
    <property type="match status" value="1"/>
</dbReference>
<reference evidence="17 18" key="2">
    <citation type="journal article" date="2010" name="Stand. Genomic Sci.">
        <title>Complete genome sequence of Syntrophothermus lipocalidus type strain (TGB-C1).</title>
        <authorList>
            <person name="Djao O.D."/>
            <person name="Zhang X."/>
            <person name="Lucas S."/>
            <person name="Lapidus A."/>
            <person name="Del Rio T.G."/>
            <person name="Nolan M."/>
            <person name="Tice H."/>
            <person name="Cheng J.F."/>
            <person name="Han C."/>
            <person name="Tapia R."/>
            <person name="Goodwin L."/>
            <person name="Pitluck S."/>
            <person name="Liolios K."/>
            <person name="Ivanova N."/>
            <person name="Mavromatis K."/>
            <person name="Mikhailova N."/>
            <person name="Ovchinnikova G."/>
            <person name="Pati A."/>
            <person name="Brambilla E."/>
            <person name="Chen A."/>
            <person name="Palaniappan K."/>
            <person name="Land M."/>
            <person name="Hauser L."/>
            <person name="Chang Y.J."/>
            <person name="Jeffries C.D."/>
            <person name="Rohde M."/>
            <person name="Sikorski J."/>
            <person name="Spring S."/>
            <person name="Goker M."/>
            <person name="Detter J.C."/>
            <person name="Woyke T."/>
            <person name="Bristow J."/>
            <person name="Eisen J.A."/>
            <person name="Markowitz V."/>
            <person name="Hugenholtz P."/>
            <person name="Kyrpides N.C."/>
            <person name="Klenk H.P."/>
        </authorList>
    </citation>
    <scope>NUCLEOTIDE SEQUENCE [LARGE SCALE GENOMIC DNA]</scope>
    <source>
        <strain evidence="18">DSM 12680 / TGB-C1</strain>
    </source>
</reference>
<keyword evidence="13 15" id="KW-0368">Histidine biosynthesis</keyword>
<feature type="region of interest" description="Phosphoribosyl-AMP cyclohydrolase" evidence="15">
    <location>
        <begin position="1"/>
        <end position="132"/>
    </location>
</feature>
<comment type="catalytic activity">
    <reaction evidence="1 15">
        <text>1-(5-phospho-beta-D-ribosyl)-5'-AMP + H2O = 1-(5-phospho-beta-D-ribosyl)-5-[(5-phospho-beta-D-ribosylamino)methylideneamino]imidazole-4-carboxamide</text>
        <dbReference type="Rhea" id="RHEA:20049"/>
        <dbReference type="ChEBI" id="CHEBI:15377"/>
        <dbReference type="ChEBI" id="CHEBI:58435"/>
        <dbReference type="ChEBI" id="CHEBI:59457"/>
        <dbReference type="EC" id="3.5.4.19"/>
    </reaction>
</comment>
<evidence type="ECO:0000256" key="15">
    <source>
        <dbReference type="HAMAP-Rule" id="MF_01019"/>
    </source>
</evidence>
<dbReference type="Gene3D" id="3.10.20.810">
    <property type="entry name" value="Phosphoribosyl-AMP cyclohydrolase"/>
    <property type="match status" value="1"/>
</dbReference>
<dbReference type="GO" id="GO:0005737">
    <property type="term" value="C:cytoplasm"/>
    <property type="evidence" value="ECO:0007669"/>
    <property type="project" value="UniProtKB-SubCell"/>
</dbReference>
<dbReference type="Gene3D" id="1.10.287.1080">
    <property type="entry name" value="MazG-like"/>
    <property type="match status" value="1"/>
</dbReference>
<evidence type="ECO:0000256" key="2">
    <source>
        <dbReference type="ARBA" id="ARBA00001460"/>
    </source>
</evidence>
<dbReference type="HAMAP" id="MF_01020">
    <property type="entry name" value="HisE"/>
    <property type="match status" value="1"/>
</dbReference>
<dbReference type="HOGENOM" id="CLU_048577_3_1_9"/>
<name>D7CL16_SYNLT</name>
<protein>
    <recommendedName>
        <fullName evidence="15">Histidine biosynthesis bifunctional protein HisIE</fullName>
    </recommendedName>
    <domain>
        <recommendedName>
            <fullName evidence="15">Phosphoribosyl-AMP cyclohydrolase</fullName>
            <shortName evidence="15">PRA-CH</shortName>
            <ecNumber evidence="15">3.5.4.19</ecNumber>
        </recommendedName>
    </domain>
    <domain>
        <recommendedName>
            <fullName evidence="15">Phosphoribosyl-ATP pyrophosphatase</fullName>
            <shortName evidence="15">PRA-PH</shortName>
            <ecNumber evidence="15">3.6.1.31</ecNumber>
        </recommendedName>
    </domain>
</protein>
<dbReference type="SUPFAM" id="SSF101386">
    <property type="entry name" value="all-alpha NTP pyrophosphatases"/>
    <property type="match status" value="1"/>
</dbReference>
<comment type="pathway">
    <text evidence="5 15">Amino-acid biosynthesis; L-histidine biosynthesis; L-histidine from 5-phospho-alpha-D-ribose 1-diphosphate: step 2/9.</text>
</comment>
<dbReference type="InterPro" id="IPR023019">
    <property type="entry name" value="His_synth_HisIE"/>
</dbReference>
<proteinExistence type="inferred from homology"/>
<dbReference type="HAMAP" id="MF_01019">
    <property type="entry name" value="HisIE"/>
    <property type="match status" value="1"/>
</dbReference>
<dbReference type="InterPro" id="IPR021130">
    <property type="entry name" value="PRib-ATP_PPHydrolase-like"/>
</dbReference>
<keyword evidence="12 15" id="KW-0067">ATP-binding</keyword>
<sequence length="220" mass="25574">MSRGFIEQLKFDEKGLIPAIIQDEKTQQVLMLAYMNRESLLKTLESGYTWFYSRSRQCLWMKGETSGNVQRVKNIAYDCDQDSLLITVDQEGAACHTGHYSCFYRDWDGTLVSPRLFDPEEVYPRRPGTPSILFELYEVIQARQRLRPEGSYTSYLFNEGQDKILKKVGEESAEVVIASKNNSEEQLVYELADLMYHLLVLMVYHGVELKDVFAELRSRR</sequence>
<keyword evidence="10 15" id="KW-0547">Nucleotide-binding</keyword>
<evidence type="ECO:0000256" key="13">
    <source>
        <dbReference type="ARBA" id="ARBA00023102"/>
    </source>
</evidence>
<dbReference type="RefSeq" id="WP_013174803.1">
    <property type="nucleotide sequence ID" value="NC_014220.1"/>
</dbReference>
<organism evidence="17 18">
    <name type="scientific">Syntrophothermus lipocalidus (strain DSM 12680 / TGB-C1)</name>
    <dbReference type="NCBI Taxonomy" id="643648"/>
    <lineage>
        <taxon>Bacteria</taxon>
        <taxon>Bacillati</taxon>
        <taxon>Bacillota</taxon>
        <taxon>Clostridia</taxon>
        <taxon>Eubacteriales</taxon>
        <taxon>Syntrophomonadaceae</taxon>
        <taxon>Syntrophothermus</taxon>
    </lineage>
</organism>